<feature type="region of interest" description="Disordered" evidence="2">
    <location>
        <begin position="83"/>
        <end position="131"/>
    </location>
</feature>
<dbReference type="CDD" id="cd00067">
    <property type="entry name" value="GAL4"/>
    <property type="match status" value="1"/>
</dbReference>
<dbReference type="GO" id="GO:0000976">
    <property type="term" value="F:transcription cis-regulatory region binding"/>
    <property type="evidence" value="ECO:0007669"/>
    <property type="project" value="TreeGrafter"/>
</dbReference>
<evidence type="ECO:0000313" key="4">
    <source>
        <dbReference type="EMBL" id="KAF1954974.1"/>
    </source>
</evidence>
<proteinExistence type="predicted"/>
<feature type="domain" description="Zn(2)-C6 fungal-type" evidence="3">
    <location>
        <begin position="19"/>
        <end position="49"/>
    </location>
</feature>
<dbReference type="PROSITE" id="PS00463">
    <property type="entry name" value="ZN2_CY6_FUNGAL_1"/>
    <property type="match status" value="1"/>
</dbReference>
<dbReference type="OrthoDB" id="4475584at2759"/>
<dbReference type="GO" id="GO:0005634">
    <property type="term" value="C:nucleus"/>
    <property type="evidence" value="ECO:0007669"/>
    <property type="project" value="TreeGrafter"/>
</dbReference>
<evidence type="ECO:0000313" key="5">
    <source>
        <dbReference type="Proteomes" id="UP000800035"/>
    </source>
</evidence>
<name>A0A6A5TRR7_9PLEO</name>
<dbReference type="AlphaFoldDB" id="A0A6A5TRR7"/>
<reference evidence="4" key="1">
    <citation type="journal article" date="2020" name="Stud. Mycol.">
        <title>101 Dothideomycetes genomes: a test case for predicting lifestyles and emergence of pathogens.</title>
        <authorList>
            <person name="Haridas S."/>
            <person name="Albert R."/>
            <person name="Binder M."/>
            <person name="Bloem J."/>
            <person name="Labutti K."/>
            <person name="Salamov A."/>
            <person name="Andreopoulos B."/>
            <person name="Baker S."/>
            <person name="Barry K."/>
            <person name="Bills G."/>
            <person name="Bluhm B."/>
            <person name="Cannon C."/>
            <person name="Castanera R."/>
            <person name="Culley D."/>
            <person name="Daum C."/>
            <person name="Ezra D."/>
            <person name="Gonzalez J."/>
            <person name="Henrissat B."/>
            <person name="Kuo A."/>
            <person name="Liang C."/>
            <person name="Lipzen A."/>
            <person name="Lutzoni F."/>
            <person name="Magnuson J."/>
            <person name="Mondo S."/>
            <person name="Nolan M."/>
            <person name="Ohm R."/>
            <person name="Pangilinan J."/>
            <person name="Park H.-J."/>
            <person name="Ramirez L."/>
            <person name="Alfaro M."/>
            <person name="Sun H."/>
            <person name="Tritt A."/>
            <person name="Yoshinaga Y."/>
            <person name="Zwiers L.-H."/>
            <person name="Turgeon B."/>
            <person name="Goodwin S."/>
            <person name="Spatafora J."/>
            <person name="Crous P."/>
            <person name="Grigoriev I."/>
        </authorList>
    </citation>
    <scope>NUCLEOTIDE SEQUENCE</scope>
    <source>
        <strain evidence="4">CBS 675.92</strain>
    </source>
</reference>
<dbReference type="Gene3D" id="4.10.240.10">
    <property type="entry name" value="Zn(2)-C6 fungal-type DNA-binding domain"/>
    <property type="match status" value="1"/>
</dbReference>
<dbReference type="SUPFAM" id="SSF57701">
    <property type="entry name" value="Zn2/Cys6 DNA-binding domain"/>
    <property type="match status" value="1"/>
</dbReference>
<organism evidence="4 5">
    <name type="scientific">Byssothecium circinans</name>
    <dbReference type="NCBI Taxonomy" id="147558"/>
    <lineage>
        <taxon>Eukaryota</taxon>
        <taxon>Fungi</taxon>
        <taxon>Dikarya</taxon>
        <taxon>Ascomycota</taxon>
        <taxon>Pezizomycotina</taxon>
        <taxon>Dothideomycetes</taxon>
        <taxon>Pleosporomycetidae</taxon>
        <taxon>Pleosporales</taxon>
        <taxon>Massarineae</taxon>
        <taxon>Massarinaceae</taxon>
        <taxon>Byssothecium</taxon>
    </lineage>
</organism>
<dbReference type="Pfam" id="PF00172">
    <property type="entry name" value="Zn_clus"/>
    <property type="match status" value="1"/>
</dbReference>
<evidence type="ECO:0000259" key="3">
    <source>
        <dbReference type="PROSITE" id="PS50048"/>
    </source>
</evidence>
<dbReference type="GO" id="GO:0045944">
    <property type="term" value="P:positive regulation of transcription by RNA polymerase II"/>
    <property type="evidence" value="ECO:0007669"/>
    <property type="project" value="TreeGrafter"/>
</dbReference>
<accession>A0A6A5TRR7</accession>
<keyword evidence="5" id="KW-1185">Reference proteome</keyword>
<dbReference type="Proteomes" id="UP000800035">
    <property type="component" value="Unassembled WGS sequence"/>
</dbReference>
<dbReference type="InterPro" id="IPR001138">
    <property type="entry name" value="Zn2Cys6_DnaBD"/>
</dbReference>
<evidence type="ECO:0000256" key="2">
    <source>
        <dbReference type="SAM" id="MobiDB-lite"/>
    </source>
</evidence>
<dbReference type="GO" id="GO:0008270">
    <property type="term" value="F:zinc ion binding"/>
    <property type="evidence" value="ECO:0007669"/>
    <property type="project" value="InterPro"/>
</dbReference>
<dbReference type="InterPro" id="IPR036864">
    <property type="entry name" value="Zn2-C6_fun-type_DNA-bd_sf"/>
</dbReference>
<protein>
    <recommendedName>
        <fullName evidence="3">Zn(2)-C6 fungal-type domain-containing protein</fullName>
    </recommendedName>
</protein>
<dbReference type="GO" id="GO:0000981">
    <property type="term" value="F:DNA-binding transcription factor activity, RNA polymerase II-specific"/>
    <property type="evidence" value="ECO:0007669"/>
    <property type="project" value="InterPro"/>
</dbReference>
<dbReference type="PANTHER" id="PTHR37534">
    <property type="entry name" value="TRANSCRIPTIONAL ACTIVATOR PROTEIN UGA3"/>
    <property type="match status" value="1"/>
</dbReference>
<evidence type="ECO:0000256" key="1">
    <source>
        <dbReference type="ARBA" id="ARBA00023242"/>
    </source>
</evidence>
<keyword evidence="1" id="KW-0539">Nucleus</keyword>
<sequence>MASSSSELPKPGPKRSRAGCLTCRTRRRKCDEGKPTCQNCISKGFECRYAAAFQILGKNNYTPGVPQSVKYTNLKFVSERDEKINQESNESAVRKSSEPETASTPLSAPVPQPTPTVTEHNRRSSQPIGPSDERYEFALHGLLALGSGITNAIDPQLEFPILPANETTSINESVSVSVPHTQPRSVAFDVDGMTLSEGSPSWNLTHITNSGGVPELSDEQILVLLKHYRYRIAPWLDLIDMKQCFGSEVLQLFKLSAPVRRGVLALADQSLNGPDLNFAFLADQNSHETNENILESALLDSLDMARSVLSDLSSFWMQDGSEDCVHHCFNMLLSEISDGSLAASVFWLMARLRLSVALMAASPVRIPLPASLDPTLCCMKNASEDRICRYAQEAVGRCIDATILSRGDEDRWLQQRYGLNRVELWRKLASGFDDWYRHRPLEFQPVIELYPRDGTYSEDEFPIISFSSGATTLANQLYHTGMLLLLQNKPRFVTLPHSNSPTMSLLWQAQRVCGIAVNNDRWDCWDPSLVASLLVAAKTATHQSQHTVLLRTLTHVQQLTGWNVSRHINCLEREWQQAVDW</sequence>
<dbReference type="PANTHER" id="PTHR37534:SF9">
    <property type="entry name" value="ZN(II)2CYS6 TRANSCRIPTION FACTOR (EUROFUNG)"/>
    <property type="match status" value="1"/>
</dbReference>
<dbReference type="SMART" id="SM00066">
    <property type="entry name" value="GAL4"/>
    <property type="match status" value="1"/>
</dbReference>
<gene>
    <name evidence="4" type="ORF">CC80DRAFT_549693</name>
</gene>
<dbReference type="EMBL" id="ML976996">
    <property type="protein sequence ID" value="KAF1954974.1"/>
    <property type="molecule type" value="Genomic_DNA"/>
</dbReference>
<dbReference type="PROSITE" id="PS50048">
    <property type="entry name" value="ZN2_CY6_FUNGAL_2"/>
    <property type="match status" value="1"/>
</dbReference>